<dbReference type="AlphaFoldDB" id="A0A915DJ08"/>
<reference evidence="3" key="1">
    <citation type="submission" date="2022-11" db="UniProtKB">
        <authorList>
            <consortium name="WormBaseParasite"/>
        </authorList>
    </citation>
    <scope>IDENTIFICATION</scope>
</reference>
<dbReference type="PANTHER" id="PTHR34722:SF9">
    <property type="entry name" value="HOMOLOG OF ODR-2 (TWO)"/>
    <property type="match status" value="1"/>
</dbReference>
<proteinExistence type="predicted"/>
<evidence type="ECO:0000313" key="2">
    <source>
        <dbReference type="Proteomes" id="UP000887574"/>
    </source>
</evidence>
<protein>
    <submittedName>
        <fullName evidence="3">Protein quiver</fullName>
    </submittedName>
</protein>
<dbReference type="GO" id="GO:0030424">
    <property type="term" value="C:axon"/>
    <property type="evidence" value="ECO:0007669"/>
    <property type="project" value="TreeGrafter"/>
</dbReference>
<sequence length="180" mass="20540">MQNIYSSTGSHPNELIVNAQTAQSQVSTRSRCYSCASENMKENFLSRNRGPKRRKEEPKLYDNMCDLDTWMIREKSAVECDGSCFKWQQVLNNSGVYSYATIRGCYNKMFDLSSPQTEPEKTMNECMARQMPFDCVDQSSLMEWQCFCKGDYCNSGLGMYPTGISVFAGLLTIYLTFVLS</sequence>
<dbReference type="PANTHER" id="PTHR34722">
    <property type="entry name" value="HOMOLOG OF ODR-2 (TWO)-RELATED"/>
    <property type="match status" value="1"/>
</dbReference>
<dbReference type="InterPro" id="IPR010558">
    <property type="entry name" value="Ly-6-related"/>
</dbReference>
<dbReference type="GO" id="GO:0042048">
    <property type="term" value="P:olfactory behavior"/>
    <property type="evidence" value="ECO:0007669"/>
    <property type="project" value="TreeGrafter"/>
</dbReference>
<dbReference type="GO" id="GO:1990834">
    <property type="term" value="P:response to odorant"/>
    <property type="evidence" value="ECO:0007669"/>
    <property type="project" value="TreeGrafter"/>
</dbReference>
<dbReference type="Proteomes" id="UP000887574">
    <property type="component" value="Unplaced"/>
</dbReference>
<evidence type="ECO:0000256" key="1">
    <source>
        <dbReference type="SAM" id="Phobius"/>
    </source>
</evidence>
<keyword evidence="1" id="KW-0472">Membrane</keyword>
<dbReference type="GO" id="GO:0043025">
    <property type="term" value="C:neuronal cell body"/>
    <property type="evidence" value="ECO:0007669"/>
    <property type="project" value="TreeGrafter"/>
</dbReference>
<keyword evidence="2" id="KW-1185">Reference proteome</keyword>
<name>A0A915DJ08_9BILA</name>
<keyword evidence="1" id="KW-1133">Transmembrane helix</keyword>
<evidence type="ECO:0000313" key="3">
    <source>
        <dbReference type="WBParaSite" id="jg20503"/>
    </source>
</evidence>
<feature type="transmembrane region" description="Helical" evidence="1">
    <location>
        <begin position="157"/>
        <end position="179"/>
    </location>
</feature>
<accession>A0A915DJ08</accession>
<dbReference type="WBParaSite" id="jg20503">
    <property type="protein sequence ID" value="jg20503"/>
    <property type="gene ID" value="jg20503"/>
</dbReference>
<organism evidence="2 3">
    <name type="scientific">Ditylenchus dipsaci</name>
    <dbReference type="NCBI Taxonomy" id="166011"/>
    <lineage>
        <taxon>Eukaryota</taxon>
        <taxon>Metazoa</taxon>
        <taxon>Ecdysozoa</taxon>
        <taxon>Nematoda</taxon>
        <taxon>Chromadorea</taxon>
        <taxon>Rhabditida</taxon>
        <taxon>Tylenchina</taxon>
        <taxon>Tylenchomorpha</taxon>
        <taxon>Sphaerularioidea</taxon>
        <taxon>Anguinidae</taxon>
        <taxon>Anguininae</taxon>
        <taxon>Ditylenchus</taxon>
    </lineage>
</organism>
<keyword evidence="1" id="KW-0812">Transmembrane</keyword>